<dbReference type="Proteomes" id="UP000053244">
    <property type="component" value="Unassembled WGS sequence"/>
</dbReference>
<organism evidence="1 2">
    <name type="scientific">Actinoplanes awajinensis subsp. mycoplanecinus</name>
    <dbReference type="NCBI Taxonomy" id="135947"/>
    <lineage>
        <taxon>Bacteria</taxon>
        <taxon>Bacillati</taxon>
        <taxon>Actinomycetota</taxon>
        <taxon>Actinomycetes</taxon>
        <taxon>Micromonosporales</taxon>
        <taxon>Micromonosporaceae</taxon>
        <taxon>Actinoplanes</taxon>
    </lineage>
</organism>
<keyword evidence="2" id="KW-1185">Reference proteome</keyword>
<reference evidence="1 2" key="1">
    <citation type="submission" date="2015-10" db="EMBL/GenBank/DDBJ databases">
        <authorList>
            <person name="Gilbert D.G."/>
        </authorList>
    </citation>
    <scope>NUCLEOTIDE SEQUENCE [LARGE SCALE GENOMIC DNA]</scope>
    <source>
        <strain evidence="1 2">NRRL B-16712</strain>
    </source>
</reference>
<dbReference type="RefSeq" id="WP_067694745.1">
    <property type="nucleotide sequence ID" value="NZ_LLZH01000234.1"/>
</dbReference>
<dbReference type="Gene3D" id="1.10.287.1060">
    <property type="entry name" value="ESAT-6-like"/>
    <property type="match status" value="1"/>
</dbReference>
<dbReference type="EMBL" id="LLZH01000234">
    <property type="protein sequence ID" value="KUL30811.1"/>
    <property type="molecule type" value="Genomic_DNA"/>
</dbReference>
<dbReference type="AlphaFoldDB" id="A0A101JPU6"/>
<comment type="caution">
    <text evidence="1">The sequence shown here is derived from an EMBL/GenBank/DDBJ whole genome shotgun (WGS) entry which is preliminary data.</text>
</comment>
<dbReference type="OrthoDB" id="3627085at2"/>
<name>A0A101JPU6_9ACTN</name>
<sequence length="107" mass="11002">MSGFAVDPAALRAGGDGVITVAQDFIGQVETFEAQMQGYGEPWGGDDIGSLIGIAYTAVSAWVLDCIAVAAEEIGSAGSDLTLMADNYESAEEDLVTGLRGLQNELG</sequence>
<accession>A0A101JPU6</accession>
<protein>
    <submittedName>
        <fullName evidence="1">Uncharacterized protein</fullName>
    </submittedName>
</protein>
<evidence type="ECO:0000313" key="1">
    <source>
        <dbReference type="EMBL" id="KUL30811.1"/>
    </source>
</evidence>
<gene>
    <name evidence="1" type="ORF">ADL15_22855</name>
</gene>
<evidence type="ECO:0000313" key="2">
    <source>
        <dbReference type="Proteomes" id="UP000053244"/>
    </source>
</evidence>
<proteinExistence type="predicted"/>